<name>A0A8S8ZFA2_SORMA</name>
<proteinExistence type="predicted"/>
<comment type="caution">
    <text evidence="2">The sequence shown here is derived from an EMBL/GenBank/DDBJ whole genome shotgun (WGS) entry which is preliminary data.</text>
</comment>
<reference evidence="2 3" key="1">
    <citation type="submission" date="2017-07" db="EMBL/GenBank/DDBJ databases">
        <title>Genome sequence of the Sordaria macrospora wild type strain R19027.</title>
        <authorList>
            <person name="Nowrousian M."/>
            <person name="Teichert I."/>
            <person name="Kueck U."/>
        </authorList>
    </citation>
    <scope>NUCLEOTIDE SEQUENCE [LARGE SCALE GENOMIC DNA]</scope>
    <source>
        <strain evidence="2 3">R19027</strain>
        <tissue evidence="2">Mycelium</tissue>
    </source>
</reference>
<evidence type="ECO:0000313" key="2">
    <source>
        <dbReference type="EMBL" id="KAA8619421.1"/>
    </source>
</evidence>
<protein>
    <submittedName>
        <fullName evidence="2">Uncharacterized protein</fullName>
    </submittedName>
</protein>
<dbReference type="AlphaFoldDB" id="A0A8S8ZFA2"/>
<evidence type="ECO:0000256" key="1">
    <source>
        <dbReference type="SAM" id="SignalP"/>
    </source>
</evidence>
<dbReference type="Proteomes" id="UP000433876">
    <property type="component" value="Unassembled WGS sequence"/>
</dbReference>
<organism evidence="2 3">
    <name type="scientific">Sordaria macrospora</name>
    <dbReference type="NCBI Taxonomy" id="5147"/>
    <lineage>
        <taxon>Eukaryota</taxon>
        <taxon>Fungi</taxon>
        <taxon>Dikarya</taxon>
        <taxon>Ascomycota</taxon>
        <taxon>Pezizomycotina</taxon>
        <taxon>Sordariomycetes</taxon>
        <taxon>Sordariomycetidae</taxon>
        <taxon>Sordariales</taxon>
        <taxon>Sordariaceae</taxon>
        <taxon>Sordaria</taxon>
    </lineage>
</organism>
<dbReference type="EMBL" id="NMPR01000484">
    <property type="protein sequence ID" value="KAA8619421.1"/>
    <property type="molecule type" value="Genomic_DNA"/>
</dbReference>
<dbReference type="VEuPathDB" id="FungiDB:SMAC_09812"/>
<gene>
    <name evidence="2" type="ORF">SMACR_09812</name>
</gene>
<evidence type="ECO:0000313" key="3">
    <source>
        <dbReference type="Proteomes" id="UP000433876"/>
    </source>
</evidence>
<keyword evidence="1" id="KW-0732">Signal</keyword>
<accession>A0A8S8ZFA2</accession>
<feature type="signal peptide" evidence="1">
    <location>
        <begin position="1"/>
        <end position="27"/>
    </location>
</feature>
<sequence>MSVKFAISSGALSLALLLFGHGHLTKAAKDPDTRYIYFDNIPYIANASNIIPISWSAVEAGFANPIREDITNFTGLDWTKPYPGSPVPGFTTHLRIADHLPFPAVVTEENAVIDVAALNNGIPQSMRKADGILPKAMHPSWFICQHYYVSDLPDAAASDVAHDCSFLPSQCLKDLKADMVANWGAYADETNGSMCGGWTFDTIVPSCIDALGFVTQDVLGKCDLTY</sequence>
<feature type="chain" id="PRO_5035936355" evidence="1">
    <location>
        <begin position="28"/>
        <end position="226"/>
    </location>
</feature>